<feature type="domain" description="7,8-dihydro-6-hydroxymethylpterin-pyrophosphokinase" evidence="13">
    <location>
        <begin position="5"/>
        <end position="99"/>
    </location>
</feature>
<keyword evidence="15" id="KW-1185">Reference proteome</keyword>
<dbReference type="Gene3D" id="3.30.70.560">
    <property type="entry name" value="7,8-Dihydro-6-hydroxymethylpterin-pyrophosphokinase HPPK"/>
    <property type="match status" value="1"/>
</dbReference>
<evidence type="ECO:0000256" key="4">
    <source>
        <dbReference type="ARBA" id="ARBA00016218"/>
    </source>
</evidence>
<comment type="similarity">
    <text evidence="2">Belongs to the HPPK family.</text>
</comment>
<evidence type="ECO:0000256" key="6">
    <source>
        <dbReference type="ARBA" id="ARBA00022741"/>
    </source>
</evidence>
<evidence type="ECO:0000259" key="13">
    <source>
        <dbReference type="Pfam" id="PF01288"/>
    </source>
</evidence>
<name>A0A432ZIH6_9GAMM</name>
<evidence type="ECO:0000256" key="12">
    <source>
        <dbReference type="ARBA" id="ARBA00033413"/>
    </source>
</evidence>
<dbReference type="EC" id="2.7.6.3" evidence="3"/>
<evidence type="ECO:0000256" key="8">
    <source>
        <dbReference type="ARBA" id="ARBA00022840"/>
    </source>
</evidence>
<dbReference type="UniPathway" id="UPA00077">
    <property type="reaction ID" value="UER00155"/>
</dbReference>
<dbReference type="PANTHER" id="PTHR43071:SF1">
    <property type="entry name" value="2-AMINO-4-HYDROXY-6-HYDROXYMETHYLDIHYDROPTERIDINE PYROPHOSPHOKINASE"/>
    <property type="match status" value="1"/>
</dbReference>
<dbReference type="OrthoDB" id="582926at2"/>
<keyword evidence="7 14" id="KW-0418">Kinase</keyword>
<dbReference type="GO" id="GO:0016301">
    <property type="term" value="F:kinase activity"/>
    <property type="evidence" value="ECO:0007669"/>
    <property type="project" value="UniProtKB-KW"/>
</dbReference>
<evidence type="ECO:0000256" key="2">
    <source>
        <dbReference type="ARBA" id="ARBA00005810"/>
    </source>
</evidence>
<dbReference type="Proteomes" id="UP000287908">
    <property type="component" value="Unassembled WGS sequence"/>
</dbReference>
<dbReference type="GO" id="GO:0005524">
    <property type="term" value="F:ATP binding"/>
    <property type="evidence" value="ECO:0007669"/>
    <property type="project" value="UniProtKB-KW"/>
</dbReference>
<keyword evidence="6" id="KW-0547">Nucleotide-binding</keyword>
<dbReference type="InterPro" id="IPR000550">
    <property type="entry name" value="Hppk"/>
</dbReference>
<dbReference type="GO" id="GO:0046656">
    <property type="term" value="P:folic acid biosynthetic process"/>
    <property type="evidence" value="ECO:0007669"/>
    <property type="project" value="UniProtKB-KW"/>
</dbReference>
<evidence type="ECO:0000256" key="7">
    <source>
        <dbReference type="ARBA" id="ARBA00022777"/>
    </source>
</evidence>
<dbReference type="PANTHER" id="PTHR43071">
    <property type="entry name" value="2-AMINO-4-HYDROXY-6-HYDROXYMETHYLDIHYDROPTERIDINE PYROPHOSPHOKINASE"/>
    <property type="match status" value="1"/>
</dbReference>
<protein>
    <recommendedName>
        <fullName evidence="4">2-amino-4-hydroxy-6-hydroxymethyldihydropteridine pyrophosphokinase</fullName>
        <ecNumber evidence="3">2.7.6.3</ecNumber>
    </recommendedName>
    <alternativeName>
        <fullName evidence="11">6-hydroxymethyl-7,8-dihydropterin pyrophosphokinase</fullName>
    </alternativeName>
    <alternativeName>
        <fullName evidence="12">7,8-dihydro-6-hydroxymethylpterin-pyrophosphokinase</fullName>
    </alternativeName>
</protein>
<dbReference type="RefSeq" id="WP_126784134.1">
    <property type="nucleotide sequence ID" value="NZ_PIQF01000001.1"/>
</dbReference>
<evidence type="ECO:0000256" key="11">
    <source>
        <dbReference type="ARBA" id="ARBA00029766"/>
    </source>
</evidence>
<evidence type="ECO:0000256" key="3">
    <source>
        <dbReference type="ARBA" id="ARBA00013253"/>
    </source>
</evidence>
<proteinExistence type="inferred from homology"/>
<comment type="function">
    <text evidence="10">Catalyzes the transfer of pyrophosphate from adenosine triphosphate (ATP) to 6-hydroxymethyl-7,8-dihydropterin, an enzymatic step in folate biosynthesis pathway.</text>
</comment>
<evidence type="ECO:0000256" key="10">
    <source>
        <dbReference type="ARBA" id="ARBA00029409"/>
    </source>
</evidence>
<dbReference type="GO" id="GO:0046654">
    <property type="term" value="P:tetrahydrofolate biosynthetic process"/>
    <property type="evidence" value="ECO:0007669"/>
    <property type="project" value="UniProtKB-UniPathway"/>
</dbReference>
<evidence type="ECO:0000256" key="9">
    <source>
        <dbReference type="ARBA" id="ARBA00022909"/>
    </source>
</evidence>
<dbReference type="EMBL" id="PIQF01000001">
    <property type="protein sequence ID" value="RUO77817.1"/>
    <property type="molecule type" value="Genomic_DNA"/>
</dbReference>
<evidence type="ECO:0000256" key="1">
    <source>
        <dbReference type="ARBA" id="ARBA00005051"/>
    </source>
</evidence>
<comment type="caution">
    <text evidence="14">The sequence shown here is derived from an EMBL/GenBank/DDBJ whole genome shotgun (WGS) entry which is preliminary data.</text>
</comment>
<accession>A0A432ZIH6</accession>
<keyword evidence="8" id="KW-0067">ATP-binding</keyword>
<dbReference type="InterPro" id="IPR035907">
    <property type="entry name" value="Hppk_sf"/>
</dbReference>
<organism evidence="14 15">
    <name type="scientific">Idiomarina seosinensis</name>
    <dbReference type="NCBI Taxonomy" id="281739"/>
    <lineage>
        <taxon>Bacteria</taxon>
        <taxon>Pseudomonadati</taxon>
        <taxon>Pseudomonadota</taxon>
        <taxon>Gammaproteobacteria</taxon>
        <taxon>Alteromonadales</taxon>
        <taxon>Idiomarinaceae</taxon>
        <taxon>Idiomarina</taxon>
    </lineage>
</organism>
<evidence type="ECO:0000313" key="15">
    <source>
        <dbReference type="Proteomes" id="UP000287908"/>
    </source>
</evidence>
<dbReference type="Pfam" id="PF01288">
    <property type="entry name" value="HPPK"/>
    <property type="match status" value="1"/>
</dbReference>
<keyword evidence="5" id="KW-0808">Transferase</keyword>
<dbReference type="NCBIfam" id="TIGR01498">
    <property type="entry name" value="folK"/>
    <property type="match status" value="1"/>
</dbReference>
<evidence type="ECO:0000313" key="14">
    <source>
        <dbReference type="EMBL" id="RUO77817.1"/>
    </source>
</evidence>
<keyword evidence="9" id="KW-0289">Folate biosynthesis</keyword>
<dbReference type="GO" id="GO:0003848">
    <property type="term" value="F:2-amino-4-hydroxy-6-hydroxymethyldihydropteridine diphosphokinase activity"/>
    <property type="evidence" value="ECO:0007669"/>
    <property type="project" value="UniProtKB-EC"/>
</dbReference>
<comment type="pathway">
    <text evidence="1">Cofactor biosynthesis; tetrahydrofolate biosynthesis; 2-amino-4-hydroxy-6-hydroxymethyl-7,8-dihydropteridine diphosphate from 7,8-dihydroneopterin triphosphate: step 4/4.</text>
</comment>
<reference evidence="14 15" key="1">
    <citation type="journal article" date="2011" name="Front. Microbiol.">
        <title>Genomic signatures of strain selection and enhancement in Bacillus atrophaeus var. globigii, a historical biowarfare simulant.</title>
        <authorList>
            <person name="Gibbons H.S."/>
            <person name="Broomall S.M."/>
            <person name="McNew L.A."/>
            <person name="Daligault H."/>
            <person name="Chapman C."/>
            <person name="Bruce D."/>
            <person name="Karavis M."/>
            <person name="Krepps M."/>
            <person name="McGregor P.A."/>
            <person name="Hong C."/>
            <person name="Park K.H."/>
            <person name="Akmal A."/>
            <person name="Feldman A."/>
            <person name="Lin J.S."/>
            <person name="Chang W.E."/>
            <person name="Higgs B.W."/>
            <person name="Demirev P."/>
            <person name="Lindquist J."/>
            <person name="Liem A."/>
            <person name="Fochler E."/>
            <person name="Read T.D."/>
            <person name="Tapia R."/>
            <person name="Johnson S."/>
            <person name="Bishop-Lilly K.A."/>
            <person name="Detter C."/>
            <person name="Han C."/>
            <person name="Sozhamannan S."/>
            <person name="Rosenzweig C.N."/>
            <person name="Skowronski E.W."/>
        </authorList>
    </citation>
    <scope>NUCLEOTIDE SEQUENCE [LARGE SCALE GENOMIC DNA]</scope>
    <source>
        <strain evidence="14 15">CL-SP19</strain>
    </source>
</reference>
<gene>
    <name evidence="14" type="primary">folK</name>
    <name evidence="14" type="ORF">CWI81_04875</name>
</gene>
<evidence type="ECO:0000256" key="5">
    <source>
        <dbReference type="ARBA" id="ARBA00022679"/>
    </source>
</evidence>
<sequence length="123" mass="14169">MMYLCSLGSNIEPELHFSRAKHYLAKLSEKLEFSRDIVTQPVGINTNKPFLNALFTLETTLPANELKQHFNEIEELLGRDRSDPQSSIKDRPIDIDILGPLSEQPQVPEYLHHLQQELMSLKQ</sequence>
<dbReference type="SUPFAM" id="SSF55083">
    <property type="entry name" value="6-hydroxymethyl-7,8-dihydropterin pyrophosphokinase, HPPK"/>
    <property type="match status" value="1"/>
</dbReference>
<dbReference type="AlphaFoldDB" id="A0A432ZIH6"/>